<dbReference type="AlphaFoldDB" id="A0A928ZB87"/>
<protein>
    <submittedName>
        <fullName evidence="1">Uncharacterized protein</fullName>
    </submittedName>
</protein>
<organism evidence="1 2">
    <name type="scientific">Zarconia navalis LEGE 11467</name>
    <dbReference type="NCBI Taxonomy" id="1828826"/>
    <lineage>
        <taxon>Bacteria</taxon>
        <taxon>Bacillati</taxon>
        <taxon>Cyanobacteriota</taxon>
        <taxon>Cyanophyceae</taxon>
        <taxon>Oscillatoriophycideae</taxon>
        <taxon>Oscillatoriales</taxon>
        <taxon>Oscillatoriales incertae sedis</taxon>
        <taxon>Zarconia</taxon>
        <taxon>Zarconia navalis</taxon>
    </lineage>
</organism>
<reference evidence="1" key="1">
    <citation type="submission" date="2020-10" db="EMBL/GenBank/DDBJ databases">
        <authorList>
            <person name="Castelo-Branco R."/>
            <person name="Eusebio N."/>
            <person name="Adriana R."/>
            <person name="Vieira A."/>
            <person name="Brugerolle De Fraissinette N."/>
            <person name="Rezende De Castro R."/>
            <person name="Schneider M.P."/>
            <person name="Vasconcelos V."/>
            <person name="Leao P.N."/>
        </authorList>
    </citation>
    <scope>NUCLEOTIDE SEQUENCE</scope>
    <source>
        <strain evidence="1">LEGE 11467</strain>
    </source>
</reference>
<dbReference type="RefSeq" id="WP_264322576.1">
    <property type="nucleotide sequence ID" value="NZ_JADEXN010000351.1"/>
</dbReference>
<gene>
    <name evidence="1" type="ORF">IQ235_16720</name>
</gene>
<accession>A0A928ZB87</accession>
<proteinExistence type="predicted"/>
<keyword evidence="2" id="KW-1185">Reference proteome</keyword>
<feature type="non-terminal residue" evidence="1">
    <location>
        <position position="96"/>
    </location>
</feature>
<dbReference type="Proteomes" id="UP000621799">
    <property type="component" value="Unassembled WGS sequence"/>
</dbReference>
<evidence type="ECO:0000313" key="2">
    <source>
        <dbReference type="Proteomes" id="UP000621799"/>
    </source>
</evidence>
<sequence length="96" mass="10045">MAIFRVTQANDNGEGDTANTLSWAIKEANNAAGDDTIVLDTNVTVAGVMKRLLNSNITLTGDDPDTATVETVSISGGDTYRPLFVKSGTVNLANLT</sequence>
<name>A0A928ZB87_9CYAN</name>
<dbReference type="EMBL" id="JADEXN010000351">
    <property type="protein sequence ID" value="MBE9042416.1"/>
    <property type="molecule type" value="Genomic_DNA"/>
</dbReference>
<comment type="caution">
    <text evidence="1">The sequence shown here is derived from an EMBL/GenBank/DDBJ whole genome shotgun (WGS) entry which is preliminary data.</text>
</comment>
<dbReference type="SUPFAM" id="SSF51126">
    <property type="entry name" value="Pectin lyase-like"/>
    <property type="match status" value="1"/>
</dbReference>
<dbReference type="InterPro" id="IPR011050">
    <property type="entry name" value="Pectin_lyase_fold/virulence"/>
</dbReference>
<evidence type="ECO:0000313" key="1">
    <source>
        <dbReference type="EMBL" id="MBE9042416.1"/>
    </source>
</evidence>